<gene>
    <name evidence="3" type="ORF">DUNSADRAFT_3120</name>
</gene>
<evidence type="ECO:0000259" key="1">
    <source>
        <dbReference type="Pfam" id="PF00425"/>
    </source>
</evidence>
<comment type="caution">
    <text evidence="3">The sequence shown here is derived from an EMBL/GenBank/DDBJ whole genome shotgun (WGS) entry which is preliminary data.</text>
</comment>
<feature type="domain" description="Chorismate-utilising enzyme C-terminal" evidence="1">
    <location>
        <begin position="363"/>
        <end position="457"/>
    </location>
</feature>
<dbReference type="Proteomes" id="UP000815325">
    <property type="component" value="Unassembled WGS sequence"/>
</dbReference>
<feature type="domain" description="Chorismate-utilising enzyme C-terminal" evidence="1">
    <location>
        <begin position="284"/>
        <end position="341"/>
    </location>
</feature>
<reference evidence="3" key="1">
    <citation type="submission" date="2017-08" db="EMBL/GenBank/DDBJ databases">
        <authorList>
            <person name="Polle J.E."/>
            <person name="Barry K."/>
            <person name="Cushman J."/>
            <person name="Schmutz J."/>
            <person name="Tran D."/>
            <person name="Hathwaick L.T."/>
            <person name="Yim W.C."/>
            <person name="Jenkins J."/>
            <person name="Mckie-Krisberg Z.M."/>
            <person name="Prochnik S."/>
            <person name="Lindquist E."/>
            <person name="Dockter R.B."/>
            <person name="Adam C."/>
            <person name="Molina H."/>
            <person name="Bunkerborg J."/>
            <person name="Jin E."/>
            <person name="Buchheim M."/>
            <person name="Magnuson J."/>
        </authorList>
    </citation>
    <scope>NUCLEOTIDE SEQUENCE</scope>
    <source>
        <strain evidence="3">CCAP 19/18</strain>
    </source>
</reference>
<protein>
    <submittedName>
        <fullName evidence="3">ADC synthase</fullName>
    </submittedName>
</protein>
<evidence type="ECO:0000313" key="4">
    <source>
        <dbReference type="Proteomes" id="UP000815325"/>
    </source>
</evidence>
<dbReference type="PANTHER" id="PTHR11236:SF9">
    <property type="entry name" value="ANTHRANILATE SYNTHASE COMPONENT 1"/>
    <property type="match status" value="1"/>
</dbReference>
<dbReference type="Gene3D" id="3.60.120.10">
    <property type="entry name" value="Anthranilate synthase"/>
    <property type="match status" value="3"/>
</dbReference>
<dbReference type="InterPro" id="IPR006805">
    <property type="entry name" value="Anth_synth_I_N"/>
</dbReference>
<dbReference type="InterPro" id="IPR019999">
    <property type="entry name" value="Anth_synth_I-like"/>
</dbReference>
<dbReference type="SUPFAM" id="SSF56322">
    <property type="entry name" value="ADC synthase"/>
    <property type="match status" value="2"/>
</dbReference>
<dbReference type="PRINTS" id="PR00095">
    <property type="entry name" value="ANTSNTHASEI"/>
</dbReference>
<dbReference type="InterPro" id="IPR015890">
    <property type="entry name" value="Chorismate_C"/>
</dbReference>
<feature type="domain" description="Anthranilate synthase component I N-terminal" evidence="2">
    <location>
        <begin position="115"/>
        <end position="281"/>
    </location>
</feature>
<dbReference type="Pfam" id="PF04715">
    <property type="entry name" value="Anth_synt_I_N"/>
    <property type="match status" value="1"/>
</dbReference>
<keyword evidence="4" id="KW-1185">Reference proteome</keyword>
<sequence>MLCWFASSFNVCIPFCTGICLISRRTQFALFFRAHAFWPCVALMHMLTQVLIAQRHHVLSHSLSEQKSDSVLQTVFVQACASSRLTCMQLCCSSAHEYDTFPAAQGHHEDDFGAPSFLFESVVNGDQQGRYSFVGAMPALEVQGWNTRVTWVEKGVHEAWTAFFGPCLHHNLRGRTGNNERGGGSFVRAMPTLKELRGQTGIARTGQLGWGHTWLVDGPLVVMDHEAGTRCVTEEAYPMQVPERISRSWKPAQLDGVPSVFTGGFVGYAGYDTVRYVYSGMVAEAFMEAVSIAKEHILAGDIFQLVLSQRFERRTFAEPFEVYRALRVVNPSPYMVYMQVGFAHMQAAHACANSSNVRLCLQVRAMQIIDDLEVAKRGPYGGGVGHVSFSGAMDIALGLRTMVVPTMRDDTMFKYNRGGSSIAPAQARKEWVMHLQAGAGLVADSVPEAEFEETVNKAAALGRAIDLAEQAFVDGQ</sequence>
<evidence type="ECO:0000259" key="2">
    <source>
        <dbReference type="Pfam" id="PF04715"/>
    </source>
</evidence>
<proteinExistence type="predicted"/>
<evidence type="ECO:0000313" key="3">
    <source>
        <dbReference type="EMBL" id="KAF5842991.1"/>
    </source>
</evidence>
<name>A0ABQ7H813_DUNSA</name>
<dbReference type="Pfam" id="PF00425">
    <property type="entry name" value="Chorismate_bind"/>
    <property type="match status" value="2"/>
</dbReference>
<dbReference type="PANTHER" id="PTHR11236">
    <property type="entry name" value="AMINOBENZOATE/ANTHRANILATE SYNTHASE"/>
    <property type="match status" value="1"/>
</dbReference>
<accession>A0ABQ7H813</accession>
<organism evidence="3 4">
    <name type="scientific">Dunaliella salina</name>
    <name type="common">Green alga</name>
    <name type="synonym">Protococcus salinus</name>
    <dbReference type="NCBI Taxonomy" id="3046"/>
    <lineage>
        <taxon>Eukaryota</taxon>
        <taxon>Viridiplantae</taxon>
        <taxon>Chlorophyta</taxon>
        <taxon>core chlorophytes</taxon>
        <taxon>Chlorophyceae</taxon>
        <taxon>CS clade</taxon>
        <taxon>Chlamydomonadales</taxon>
        <taxon>Dunaliellaceae</taxon>
        <taxon>Dunaliella</taxon>
    </lineage>
</organism>
<dbReference type="EMBL" id="MU069450">
    <property type="protein sequence ID" value="KAF5842991.1"/>
    <property type="molecule type" value="Genomic_DNA"/>
</dbReference>
<dbReference type="InterPro" id="IPR005801">
    <property type="entry name" value="ADC_synthase"/>
</dbReference>